<evidence type="ECO:0000259" key="1">
    <source>
        <dbReference type="Pfam" id="PF04321"/>
    </source>
</evidence>
<sequence>MRVLLIGGSGQLGSEIRRRWSGDSVVAPGHDTLDLAVPASMDAAIEGSNAEVVINCAAFHNVDRCESEVETALRINAVAVERLAELCAQGGKRFVTIGTDYVFDGTTEWPYGENDCAHPISAYGLSKYAGELLVERLQSDALVVRTCGVYGVRPSATKGYTFVDRVIAQARAGERGRVVDDVIASPTYAGHLAEALRALLATNARGVVHACNVGPVSWYDFAAEALRQAGLDAPLDAISSGEWKAGARRPRYSALENARLRELGITMPDWRAGIAAYLADKASREAGR</sequence>
<dbReference type="EC" id="1.1.1.133" evidence="2"/>
<proteinExistence type="predicted"/>
<dbReference type="Pfam" id="PF04321">
    <property type="entry name" value="RmlD_sub_bind"/>
    <property type="match status" value="1"/>
</dbReference>
<dbReference type="SUPFAM" id="SSF51735">
    <property type="entry name" value="NAD(P)-binding Rossmann-fold domains"/>
    <property type="match status" value="1"/>
</dbReference>
<protein>
    <submittedName>
        <fullName evidence="2">Putative dTDP-4-dehydrorhamnose reductase</fullName>
        <ecNumber evidence="2">1.1.1.133</ecNumber>
    </submittedName>
</protein>
<name>E6PDB7_9ZZZZ</name>
<dbReference type="PANTHER" id="PTHR10491">
    <property type="entry name" value="DTDP-4-DEHYDRORHAMNOSE REDUCTASE"/>
    <property type="match status" value="1"/>
</dbReference>
<reference evidence="2" key="1">
    <citation type="submission" date="2009-10" db="EMBL/GenBank/DDBJ databases">
        <title>Diversity of trophic interactions inside an arsenic-rich microbial ecosystem.</title>
        <authorList>
            <person name="Bertin P.N."/>
            <person name="Heinrich-Salmeron A."/>
            <person name="Pelletier E."/>
            <person name="Goulhen-Chollet F."/>
            <person name="Arsene-Ploetze F."/>
            <person name="Gallien S."/>
            <person name="Calteau A."/>
            <person name="Vallenet D."/>
            <person name="Casiot C."/>
            <person name="Chane-Woon-Ming B."/>
            <person name="Giloteaux L."/>
            <person name="Barakat M."/>
            <person name="Bonnefoy V."/>
            <person name="Bruneel O."/>
            <person name="Chandler M."/>
            <person name="Cleiss J."/>
            <person name="Duran R."/>
            <person name="Elbaz-Poulichet F."/>
            <person name="Fonknechten N."/>
            <person name="Lauga B."/>
            <person name="Mornico D."/>
            <person name="Ortet P."/>
            <person name="Schaeffer C."/>
            <person name="Siguier P."/>
            <person name="Alexander Thil Smith A."/>
            <person name="Van Dorsselaer A."/>
            <person name="Weissenbach J."/>
            <person name="Medigue C."/>
            <person name="Le Paslier D."/>
        </authorList>
    </citation>
    <scope>NUCLEOTIDE SEQUENCE</scope>
</reference>
<dbReference type="InterPro" id="IPR005913">
    <property type="entry name" value="dTDP_dehydrorham_reduct"/>
</dbReference>
<evidence type="ECO:0000313" key="2">
    <source>
        <dbReference type="EMBL" id="CBH74469.1"/>
    </source>
</evidence>
<comment type="caution">
    <text evidence="2">The sequence shown here is derived from an EMBL/GenBank/DDBJ whole genome shotgun (WGS) entry which is preliminary data.</text>
</comment>
<feature type="domain" description="RmlD-like substrate binding" evidence="1">
    <location>
        <begin position="1"/>
        <end position="280"/>
    </location>
</feature>
<dbReference type="InterPro" id="IPR036291">
    <property type="entry name" value="NAD(P)-bd_dom_sf"/>
</dbReference>
<accession>E6PDB7</accession>
<keyword evidence="2" id="KW-0560">Oxidoreductase</keyword>
<dbReference type="AlphaFoldDB" id="E6PDB7"/>
<dbReference type="NCBIfam" id="TIGR01214">
    <property type="entry name" value="rmlD"/>
    <property type="match status" value="1"/>
</dbReference>
<dbReference type="PANTHER" id="PTHR10491:SF4">
    <property type="entry name" value="METHIONINE ADENOSYLTRANSFERASE 2 SUBUNIT BETA"/>
    <property type="match status" value="1"/>
</dbReference>
<dbReference type="InterPro" id="IPR029903">
    <property type="entry name" value="RmlD-like-bd"/>
</dbReference>
<dbReference type="EMBL" id="CABL01000001">
    <property type="protein sequence ID" value="CBH74469.1"/>
    <property type="molecule type" value="Genomic_DNA"/>
</dbReference>
<organism evidence="2">
    <name type="scientific">mine drainage metagenome</name>
    <dbReference type="NCBI Taxonomy" id="410659"/>
    <lineage>
        <taxon>unclassified sequences</taxon>
        <taxon>metagenomes</taxon>
        <taxon>ecological metagenomes</taxon>
    </lineage>
</organism>
<dbReference type="Gene3D" id="3.40.50.720">
    <property type="entry name" value="NAD(P)-binding Rossmann-like Domain"/>
    <property type="match status" value="1"/>
</dbReference>
<dbReference type="Gene3D" id="3.90.25.10">
    <property type="entry name" value="UDP-galactose 4-epimerase, domain 1"/>
    <property type="match status" value="1"/>
</dbReference>
<gene>
    <name evidence="2" type="primary">spsK</name>
    <name evidence="2" type="ORF">CARN1_2356</name>
</gene>
<dbReference type="GO" id="GO:0008831">
    <property type="term" value="F:dTDP-4-dehydrorhamnose reductase activity"/>
    <property type="evidence" value="ECO:0007669"/>
    <property type="project" value="UniProtKB-EC"/>
</dbReference>
<dbReference type="CDD" id="cd05254">
    <property type="entry name" value="dTDP_HR_like_SDR_e"/>
    <property type="match status" value="1"/>
</dbReference>